<feature type="transmembrane region" description="Helical" evidence="2">
    <location>
        <begin position="151"/>
        <end position="176"/>
    </location>
</feature>
<name>A0ABS1SER0_9MICO</name>
<feature type="transmembrane region" description="Helical" evidence="2">
    <location>
        <begin position="82"/>
        <end position="102"/>
    </location>
</feature>
<dbReference type="Proteomes" id="UP001645859">
    <property type="component" value="Unassembled WGS sequence"/>
</dbReference>
<gene>
    <name evidence="3" type="ORF">D3230_06520</name>
</gene>
<organism evidence="3 4">
    <name type="scientific">Leucobacter chromiireducens subsp. solipictus</name>
    <dbReference type="NCBI Taxonomy" id="398235"/>
    <lineage>
        <taxon>Bacteria</taxon>
        <taxon>Bacillati</taxon>
        <taxon>Actinomycetota</taxon>
        <taxon>Actinomycetes</taxon>
        <taxon>Micrococcales</taxon>
        <taxon>Microbacteriaceae</taxon>
        <taxon>Leucobacter</taxon>
    </lineage>
</organism>
<feature type="transmembrane region" description="Helical" evidence="2">
    <location>
        <begin position="108"/>
        <end position="130"/>
    </location>
</feature>
<comment type="caution">
    <text evidence="3">The sequence shown here is derived from an EMBL/GenBank/DDBJ whole genome shotgun (WGS) entry which is preliminary data.</text>
</comment>
<keyword evidence="2" id="KW-1133">Transmembrane helix</keyword>
<reference evidence="3 4" key="1">
    <citation type="submission" date="2018-09" db="EMBL/GenBank/DDBJ databases">
        <title>Comparative genomics of Leucobacter spp.</title>
        <authorList>
            <person name="Reis A.C."/>
            <person name="Kolvenbach B.A."/>
            <person name="Corvini P.F.X."/>
            <person name="Nunes O.C."/>
        </authorList>
    </citation>
    <scope>NUCLEOTIDE SEQUENCE [LARGE SCALE GENOMIC DNA]</scope>
    <source>
        <strain evidence="3 4">TAN 31504</strain>
    </source>
</reference>
<protein>
    <submittedName>
        <fullName evidence="3">FUSC family protein</fullName>
    </submittedName>
</protein>
<evidence type="ECO:0000313" key="3">
    <source>
        <dbReference type="EMBL" id="MBL3678950.1"/>
    </source>
</evidence>
<sequence>MGADTPAGTAGSGHGERVRRFGRGFWRTPRLILAGKSALAAGLAWYLAPIIPFAEPEYSYYAPLGALVSMYPTFFDSARSGLQALAGLSLGVGLGLGAVLAVSLGVPGILGVAGVIGIGVALGGSPRWGVGRDWLPMAGLFVLVLTEGHGAAFSISYLVTMAFGVVTGVLVQWLVLPPLTVGEAQRAVAAARLALADGLTAVARVLEDPAGHPELDRRAAELARAVSGVSESVQHAHRSARANPRARRTARTASAELDAEAAGVERAGRHVLVMLELVAEGARGHTPSVSRAASRRLVPALRRCGEALGTAVDAPEHAARVAAAQRQVERCRHRARLPIRTAEAGADEALASSLSRALSAAVPRHTL</sequence>
<evidence type="ECO:0000256" key="2">
    <source>
        <dbReference type="SAM" id="Phobius"/>
    </source>
</evidence>
<keyword evidence="2" id="KW-0472">Membrane</keyword>
<dbReference type="RefSeq" id="WP_202344222.1">
    <property type="nucleotide sequence ID" value="NZ_BAAAPI010000013.1"/>
</dbReference>
<evidence type="ECO:0000256" key="1">
    <source>
        <dbReference type="SAM" id="MobiDB-lite"/>
    </source>
</evidence>
<dbReference type="EMBL" id="QYAC01000003">
    <property type="protein sequence ID" value="MBL3678950.1"/>
    <property type="molecule type" value="Genomic_DNA"/>
</dbReference>
<accession>A0ABS1SER0</accession>
<evidence type="ECO:0000313" key="4">
    <source>
        <dbReference type="Proteomes" id="UP001645859"/>
    </source>
</evidence>
<keyword evidence="4" id="KW-1185">Reference proteome</keyword>
<keyword evidence="2" id="KW-0812">Transmembrane</keyword>
<proteinExistence type="predicted"/>
<feature type="transmembrane region" description="Helical" evidence="2">
    <location>
        <begin position="31"/>
        <end position="52"/>
    </location>
</feature>
<feature type="region of interest" description="Disordered" evidence="1">
    <location>
        <begin position="229"/>
        <end position="256"/>
    </location>
</feature>
<feature type="compositionally biased region" description="Basic residues" evidence="1">
    <location>
        <begin position="235"/>
        <end position="250"/>
    </location>
</feature>